<reference evidence="1" key="1">
    <citation type="journal article" date="2014" name="Int. J. Syst. Evol. Microbiol.">
        <title>Complete genome sequence of Corynebacterium casei LMG S-19264T (=DSM 44701T), isolated from a smear-ripened cheese.</title>
        <authorList>
            <consortium name="US DOE Joint Genome Institute (JGI-PGF)"/>
            <person name="Walter F."/>
            <person name="Albersmeier A."/>
            <person name="Kalinowski J."/>
            <person name="Ruckert C."/>
        </authorList>
    </citation>
    <scope>NUCLEOTIDE SEQUENCE</scope>
    <source>
        <strain evidence="1">JCM 19831</strain>
    </source>
</reference>
<dbReference type="EMBL" id="BMPI01000032">
    <property type="protein sequence ID" value="GGM49868.1"/>
    <property type="molecule type" value="Genomic_DNA"/>
</dbReference>
<evidence type="ECO:0000313" key="1">
    <source>
        <dbReference type="EMBL" id="GGM49868.1"/>
    </source>
</evidence>
<name>A0A917U115_9ACTN</name>
<comment type="caution">
    <text evidence="1">The sequence shown here is derived from an EMBL/GenBank/DDBJ whole genome shotgun (WGS) entry which is preliminary data.</text>
</comment>
<dbReference type="Proteomes" id="UP000642070">
    <property type="component" value="Unassembled WGS sequence"/>
</dbReference>
<dbReference type="RefSeq" id="WP_190253265.1">
    <property type="nucleotide sequence ID" value="NZ_BMPI01000032.1"/>
</dbReference>
<keyword evidence="2" id="KW-1185">Reference proteome</keyword>
<sequence length="112" mass="11710">MEFDYGSPAAIRAARQAIRAEAARWDDAGERMTAVRAATAGLGLSPLGFAVADVPDTGQWRVYEEMRAHLAGLFGDAAAEFHGIAAALRACAERYSAADLGAVADLAAVWGD</sequence>
<organism evidence="1 2">
    <name type="scientific">Dactylosporangium sucinum</name>
    <dbReference type="NCBI Taxonomy" id="1424081"/>
    <lineage>
        <taxon>Bacteria</taxon>
        <taxon>Bacillati</taxon>
        <taxon>Actinomycetota</taxon>
        <taxon>Actinomycetes</taxon>
        <taxon>Micromonosporales</taxon>
        <taxon>Micromonosporaceae</taxon>
        <taxon>Dactylosporangium</taxon>
    </lineage>
</organism>
<dbReference type="AlphaFoldDB" id="A0A917U115"/>
<gene>
    <name evidence="1" type="ORF">GCM10007977_059440</name>
</gene>
<reference evidence="1" key="2">
    <citation type="submission" date="2020-09" db="EMBL/GenBank/DDBJ databases">
        <authorList>
            <person name="Sun Q."/>
            <person name="Ohkuma M."/>
        </authorList>
    </citation>
    <scope>NUCLEOTIDE SEQUENCE</scope>
    <source>
        <strain evidence="1">JCM 19831</strain>
    </source>
</reference>
<evidence type="ECO:0000313" key="2">
    <source>
        <dbReference type="Proteomes" id="UP000642070"/>
    </source>
</evidence>
<protein>
    <submittedName>
        <fullName evidence="1">Uncharacterized protein</fullName>
    </submittedName>
</protein>
<proteinExistence type="predicted"/>
<accession>A0A917U115</accession>